<sequence length="145" mass="16191">MADEFRRSVEFGLKLSERIHYGKDPAMKPPKLEAVMEKSPAKDHLPTGPMVYAVISNPSIVDNPDIPSYQPYVHGKCQPPALIPLHMHNIDVDVDCYLDTAFVTVTGTWRVHCIAGNKSCDCRIAFPMGEQVSKSRPTVNHMTQD</sequence>
<dbReference type="PANTHER" id="PTHR46503:SF9">
    <property type="entry name" value="INTER ALPHA-TRYPSIN INHIBITOR, HEAVY CHAIN-LIKE PROTEIN"/>
    <property type="match status" value="1"/>
</dbReference>
<reference evidence="1" key="2">
    <citation type="submission" date="2020-07" db="EMBL/GenBank/DDBJ databases">
        <authorList>
            <person name="Vera ALvarez R."/>
            <person name="Arias-Moreno D.M."/>
            <person name="Jimenez-Jacinto V."/>
            <person name="Jimenez-Bremont J.F."/>
            <person name="Swaminathan K."/>
            <person name="Moose S.P."/>
            <person name="Guerrero-Gonzalez M.L."/>
            <person name="Marino-Ramirez L."/>
            <person name="Landsman D."/>
            <person name="Rodriguez-Kessler M."/>
            <person name="Delgado-Sanchez P."/>
        </authorList>
    </citation>
    <scope>NUCLEOTIDE SEQUENCE</scope>
    <source>
        <tissue evidence="1">Cladode</tissue>
    </source>
</reference>
<reference evidence="1" key="1">
    <citation type="journal article" date="2013" name="J. Plant Res.">
        <title>Effect of fungi and light on seed germination of three Opuntia species from semiarid lands of central Mexico.</title>
        <authorList>
            <person name="Delgado-Sanchez P."/>
            <person name="Jimenez-Bremont J.F."/>
            <person name="Guerrero-Gonzalez Mde L."/>
            <person name="Flores J."/>
        </authorList>
    </citation>
    <scope>NUCLEOTIDE SEQUENCE</scope>
    <source>
        <tissue evidence="1">Cladode</tissue>
    </source>
</reference>
<dbReference type="AlphaFoldDB" id="A0A7C9DBE1"/>
<accession>A0A7C9DBE1</accession>
<proteinExistence type="predicted"/>
<dbReference type="EMBL" id="GISG01111779">
    <property type="protein sequence ID" value="MBA4639000.1"/>
    <property type="molecule type" value="Transcribed_RNA"/>
</dbReference>
<name>A0A7C9DBE1_OPUST</name>
<protein>
    <submittedName>
        <fullName evidence="1">Uncharacterized protein</fullName>
    </submittedName>
</protein>
<organism evidence="1">
    <name type="scientific">Opuntia streptacantha</name>
    <name type="common">Prickly pear cactus</name>
    <name type="synonym">Opuntia cardona</name>
    <dbReference type="NCBI Taxonomy" id="393608"/>
    <lineage>
        <taxon>Eukaryota</taxon>
        <taxon>Viridiplantae</taxon>
        <taxon>Streptophyta</taxon>
        <taxon>Embryophyta</taxon>
        <taxon>Tracheophyta</taxon>
        <taxon>Spermatophyta</taxon>
        <taxon>Magnoliopsida</taxon>
        <taxon>eudicotyledons</taxon>
        <taxon>Gunneridae</taxon>
        <taxon>Pentapetalae</taxon>
        <taxon>Caryophyllales</taxon>
        <taxon>Cactineae</taxon>
        <taxon>Cactaceae</taxon>
        <taxon>Opuntioideae</taxon>
        <taxon>Opuntia</taxon>
    </lineage>
</organism>
<evidence type="ECO:0000313" key="1">
    <source>
        <dbReference type="EMBL" id="MBA4639000.1"/>
    </source>
</evidence>
<dbReference type="PANTHER" id="PTHR46503">
    <property type="entry name" value="INTER-ALPHA-TRYPSIN INHIBITOR HEAVY CHAIN-LIKE PROTEIN"/>
    <property type="match status" value="1"/>
</dbReference>